<keyword evidence="2" id="KW-0597">Phosphoprotein</keyword>
<dbReference type="InterPro" id="IPR038753">
    <property type="entry name" value="NFKBIL1"/>
</dbReference>
<evidence type="ECO:0000313" key="9">
    <source>
        <dbReference type="Proteomes" id="UP000248423"/>
    </source>
</evidence>
<keyword evidence="4" id="KW-0040">ANK repeat</keyword>
<feature type="region of interest" description="Disordered" evidence="7">
    <location>
        <begin position="1"/>
        <end position="74"/>
    </location>
</feature>
<evidence type="ECO:0000256" key="3">
    <source>
        <dbReference type="ARBA" id="ARBA00022737"/>
    </source>
</evidence>
<dbReference type="Proteomes" id="UP000248423">
    <property type="component" value="Unassembled WGS sequence"/>
</dbReference>
<feature type="compositionally biased region" description="Basic residues" evidence="7">
    <location>
        <begin position="45"/>
        <end position="62"/>
    </location>
</feature>
<keyword evidence="5" id="KW-0539">Nucleus</keyword>
<name>A0A319EDH3_ASPSB</name>
<evidence type="ECO:0000256" key="5">
    <source>
        <dbReference type="ARBA" id="ARBA00023242"/>
    </source>
</evidence>
<accession>A0A319EDH3</accession>
<sequence length="322" mass="37266">MSITSYSSTSPRHSKFRFKDPHRKRHHHHHHHHHTSPTRTTTTSRSHHSSRHKPRPPHRPKHSSSSPDPTLSSGAAFRESLFDALGDDEGAAYWESVYGQPIHTYAVPQIPKGPNGELEAMDEEEYATYVRTRMWERTREGMEAERERLRAERIRAKAREKERDERERERVRFEVEVEESLRRGRERKKRKMGWGAVWERYCGGWEGVERLVKEGNGGGEGSGKGKGKGFEEMVFWPVESGKRADLGREEVEAFMRGCAGVTGEGNGGLLGLLKTERVRWHPDKIQHRYGSLGLDEPVIRSVTEVFQMVDQMWNEERKKHSD</sequence>
<dbReference type="PANTHER" id="PTHR15263:SF1">
    <property type="entry name" value="NF-KAPPA-B INHIBITOR-LIKE PROTEIN 1"/>
    <property type="match status" value="1"/>
</dbReference>
<evidence type="ECO:0000256" key="1">
    <source>
        <dbReference type="ARBA" id="ARBA00004123"/>
    </source>
</evidence>
<protein>
    <submittedName>
        <fullName evidence="8">Uncharacterized protein</fullName>
    </submittedName>
</protein>
<proteinExistence type="predicted"/>
<gene>
    <name evidence="8" type="ORF">BO78DRAFT_442152</name>
</gene>
<evidence type="ECO:0000256" key="6">
    <source>
        <dbReference type="SAM" id="Coils"/>
    </source>
</evidence>
<dbReference type="AlphaFoldDB" id="A0A319EDH3"/>
<evidence type="ECO:0000256" key="7">
    <source>
        <dbReference type="SAM" id="MobiDB-lite"/>
    </source>
</evidence>
<evidence type="ECO:0000256" key="4">
    <source>
        <dbReference type="ARBA" id="ARBA00023043"/>
    </source>
</evidence>
<feature type="compositionally biased region" description="Low complexity" evidence="7">
    <location>
        <begin position="63"/>
        <end position="73"/>
    </location>
</feature>
<comment type="subcellular location">
    <subcellularLocation>
        <location evidence="1">Nucleus</location>
    </subcellularLocation>
</comment>
<keyword evidence="6" id="KW-0175">Coiled coil</keyword>
<feature type="compositionally biased region" description="Polar residues" evidence="7">
    <location>
        <begin position="1"/>
        <end position="11"/>
    </location>
</feature>
<feature type="compositionally biased region" description="Basic residues" evidence="7">
    <location>
        <begin position="12"/>
        <end position="36"/>
    </location>
</feature>
<keyword evidence="3" id="KW-0677">Repeat</keyword>
<evidence type="ECO:0000256" key="2">
    <source>
        <dbReference type="ARBA" id="ARBA00022553"/>
    </source>
</evidence>
<organism evidence="8 9">
    <name type="scientific">Aspergillus sclerotiicarbonarius (strain CBS 121057 / IBT 28362)</name>
    <dbReference type="NCBI Taxonomy" id="1448318"/>
    <lineage>
        <taxon>Eukaryota</taxon>
        <taxon>Fungi</taxon>
        <taxon>Dikarya</taxon>
        <taxon>Ascomycota</taxon>
        <taxon>Pezizomycotina</taxon>
        <taxon>Eurotiomycetes</taxon>
        <taxon>Eurotiomycetidae</taxon>
        <taxon>Eurotiales</taxon>
        <taxon>Aspergillaceae</taxon>
        <taxon>Aspergillus</taxon>
        <taxon>Aspergillus subgen. Circumdati</taxon>
    </lineage>
</organism>
<evidence type="ECO:0000313" key="8">
    <source>
        <dbReference type="EMBL" id="PYI08286.1"/>
    </source>
</evidence>
<dbReference type="OrthoDB" id="412109at2759"/>
<dbReference type="EMBL" id="KZ826336">
    <property type="protein sequence ID" value="PYI08286.1"/>
    <property type="molecule type" value="Genomic_DNA"/>
</dbReference>
<dbReference type="PANTHER" id="PTHR15263">
    <property type="entry name" value="I-KAPPA-B-LIKE PROTEIN IKBL"/>
    <property type="match status" value="1"/>
</dbReference>
<dbReference type="VEuPathDB" id="FungiDB:BO78DRAFT_442152"/>
<dbReference type="GO" id="GO:0043124">
    <property type="term" value="P:negative regulation of canonical NF-kappaB signal transduction"/>
    <property type="evidence" value="ECO:0007669"/>
    <property type="project" value="InterPro"/>
</dbReference>
<dbReference type="GO" id="GO:0005634">
    <property type="term" value="C:nucleus"/>
    <property type="evidence" value="ECO:0007669"/>
    <property type="project" value="UniProtKB-SubCell"/>
</dbReference>
<keyword evidence="9" id="KW-1185">Reference proteome</keyword>
<feature type="coiled-coil region" evidence="6">
    <location>
        <begin position="132"/>
        <end position="164"/>
    </location>
</feature>
<reference evidence="8 9" key="1">
    <citation type="submission" date="2018-02" db="EMBL/GenBank/DDBJ databases">
        <title>The genomes of Aspergillus section Nigri reveals drivers in fungal speciation.</title>
        <authorList>
            <consortium name="DOE Joint Genome Institute"/>
            <person name="Vesth T.C."/>
            <person name="Nybo J."/>
            <person name="Theobald S."/>
            <person name="Brandl J."/>
            <person name="Frisvad J.C."/>
            <person name="Nielsen K.F."/>
            <person name="Lyhne E.K."/>
            <person name="Kogle M.E."/>
            <person name="Kuo A."/>
            <person name="Riley R."/>
            <person name="Clum A."/>
            <person name="Nolan M."/>
            <person name="Lipzen A."/>
            <person name="Salamov A."/>
            <person name="Henrissat B."/>
            <person name="Wiebenga A."/>
            <person name="De vries R.P."/>
            <person name="Grigoriev I.V."/>
            <person name="Mortensen U.H."/>
            <person name="Andersen M.R."/>
            <person name="Baker S.E."/>
        </authorList>
    </citation>
    <scope>NUCLEOTIDE SEQUENCE [LARGE SCALE GENOMIC DNA]</scope>
    <source>
        <strain evidence="8 9">CBS 121057</strain>
    </source>
</reference>